<keyword evidence="1" id="KW-0812">Transmembrane</keyword>
<dbReference type="Proteomes" id="UP000575083">
    <property type="component" value="Unassembled WGS sequence"/>
</dbReference>
<evidence type="ECO:0000313" key="3">
    <source>
        <dbReference type="EMBL" id="MBB6561977.1"/>
    </source>
</evidence>
<comment type="caution">
    <text evidence="3">The sequence shown here is derived from an EMBL/GenBank/DDBJ whole genome shotgun (WGS) entry which is preliminary data.</text>
</comment>
<feature type="transmembrane region" description="Helical" evidence="1">
    <location>
        <begin position="68"/>
        <end position="86"/>
    </location>
</feature>
<evidence type="ECO:0000259" key="2">
    <source>
        <dbReference type="Pfam" id="PF07331"/>
    </source>
</evidence>
<keyword evidence="4" id="KW-1185">Reference proteome</keyword>
<feature type="transmembrane region" description="Helical" evidence="1">
    <location>
        <begin position="120"/>
        <end position="139"/>
    </location>
</feature>
<gene>
    <name evidence="3" type="ORF">HNP48_004679</name>
</gene>
<proteinExistence type="predicted"/>
<accession>A0A7X0UB49</accession>
<dbReference type="InterPro" id="IPR009936">
    <property type="entry name" value="DUF1468"/>
</dbReference>
<dbReference type="Pfam" id="PF07331">
    <property type="entry name" value="TctB"/>
    <property type="match status" value="1"/>
</dbReference>
<evidence type="ECO:0000256" key="1">
    <source>
        <dbReference type="SAM" id="Phobius"/>
    </source>
</evidence>
<dbReference type="EMBL" id="JACHLK010000010">
    <property type="protein sequence ID" value="MBB6561977.1"/>
    <property type="molecule type" value="Genomic_DNA"/>
</dbReference>
<sequence>MVNRNMVRGFALMALALGFGLPSMGYSLGSLGRAGPGLFPFIVSCMLFAIGAITVVRARLVAPVPMDFHFRNIAIILASLCGFAAISHFVNMVAGIVFLVFCAGFAGTSYSVVRNLKIAAVLLCIAFMFQKLLGVNLPLY</sequence>
<keyword evidence="1" id="KW-1133">Transmembrane helix</keyword>
<feature type="domain" description="DUF1468" evidence="2">
    <location>
        <begin position="9"/>
        <end position="138"/>
    </location>
</feature>
<evidence type="ECO:0000313" key="4">
    <source>
        <dbReference type="Proteomes" id="UP000575083"/>
    </source>
</evidence>
<feature type="transmembrane region" description="Helical" evidence="1">
    <location>
        <begin position="92"/>
        <end position="113"/>
    </location>
</feature>
<keyword evidence="1" id="KW-0472">Membrane</keyword>
<dbReference type="AlphaFoldDB" id="A0A7X0UB49"/>
<keyword evidence="3" id="KW-0830">Ubiquinone</keyword>
<protein>
    <submittedName>
        <fullName evidence="3">NADH:ubiquinone oxidoreductase subunit K</fullName>
    </submittedName>
</protein>
<feature type="transmembrane region" description="Helical" evidence="1">
    <location>
        <begin position="37"/>
        <end position="56"/>
    </location>
</feature>
<organism evidence="3 4">
    <name type="scientific">Acidovorax soli</name>
    <dbReference type="NCBI Taxonomy" id="592050"/>
    <lineage>
        <taxon>Bacteria</taxon>
        <taxon>Pseudomonadati</taxon>
        <taxon>Pseudomonadota</taxon>
        <taxon>Betaproteobacteria</taxon>
        <taxon>Burkholderiales</taxon>
        <taxon>Comamonadaceae</taxon>
        <taxon>Acidovorax</taxon>
    </lineage>
</organism>
<name>A0A7X0UB49_9BURK</name>
<dbReference type="RefSeq" id="WP_184861549.1">
    <property type="nucleotide sequence ID" value="NZ_JACHLK010000010.1"/>
</dbReference>
<reference evidence="3 4" key="1">
    <citation type="submission" date="2020-08" db="EMBL/GenBank/DDBJ databases">
        <title>Functional genomics of gut bacteria from endangered species of beetles.</title>
        <authorList>
            <person name="Carlos-Shanley C."/>
        </authorList>
    </citation>
    <scope>NUCLEOTIDE SEQUENCE [LARGE SCALE GENOMIC DNA]</scope>
    <source>
        <strain evidence="3 4">S00198</strain>
    </source>
</reference>